<evidence type="ECO:0000259" key="8">
    <source>
        <dbReference type="Pfam" id="PF10502"/>
    </source>
</evidence>
<gene>
    <name evidence="9" type="primary">lepB</name>
    <name evidence="9" type="ORF">EOE18_04035</name>
</gene>
<dbReference type="SUPFAM" id="SSF51306">
    <property type="entry name" value="LexA/Signal peptidase"/>
    <property type="match status" value="1"/>
</dbReference>
<dbReference type="InterPro" id="IPR019533">
    <property type="entry name" value="Peptidase_S26"/>
</dbReference>
<dbReference type="PANTHER" id="PTHR43390">
    <property type="entry name" value="SIGNAL PEPTIDASE I"/>
    <property type="match status" value="1"/>
</dbReference>
<dbReference type="GO" id="GO:0004252">
    <property type="term" value="F:serine-type endopeptidase activity"/>
    <property type="evidence" value="ECO:0007669"/>
    <property type="project" value="InterPro"/>
</dbReference>
<evidence type="ECO:0000256" key="7">
    <source>
        <dbReference type="RuleBase" id="RU362042"/>
    </source>
</evidence>
<evidence type="ECO:0000313" key="10">
    <source>
        <dbReference type="Proteomes" id="UP000282837"/>
    </source>
</evidence>
<comment type="subcellular location">
    <subcellularLocation>
        <location evidence="7">Membrane</location>
        <topology evidence="7">Single-pass type II membrane protein</topology>
    </subcellularLocation>
</comment>
<dbReference type="NCBIfam" id="TIGR02227">
    <property type="entry name" value="sigpep_I_bact"/>
    <property type="match status" value="1"/>
</dbReference>
<dbReference type="Pfam" id="PF10502">
    <property type="entry name" value="Peptidase_S26"/>
    <property type="match status" value="1"/>
</dbReference>
<dbReference type="PROSITE" id="PS00760">
    <property type="entry name" value="SPASE_I_2"/>
    <property type="match status" value="1"/>
</dbReference>
<feature type="active site" evidence="6">
    <location>
        <position position="116"/>
    </location>
</feature>
<feature type="domain" description="Peptidase S26" evidence="8">
    <location>
        <begin position="32"/>
        <end position="259"/>
    </location>
</feature>
<dbReference type="Proteomes" id="UP000282837">
    <property type="component" value="Unassembled WGS sequence"/>
</dbReference>
<evidence type="ECO:0000256" key="2">
    <source>
        <dbReference type="ARBA" id="ARBA00009370"/>
    </source>
</evidence>
<keyword evidence="7" id="KW-0645">Protease</keyword>
<evidence type="ECO:0000256" key="1">
    <source>
        <dbReference type="ARBA" id="ARBA00000677"/>
    </source>
</evidence>
<dbReference type="GO" id="GO:0016020">
    <property type="term" value="C:membrane"/>
    <property type="evidence" value="ECO:0007669"/>
    <property type="project" value="UniProtKB-SubCell"/>
</dbReference>
<dbReference type="OrthoDB" id="9815782at2"/>
<dbReference type="PROSITE" id="PS00761">
    <property type="entry name" value="SPASE_I_3"/>
    <property type="match status" value="1"/>
</dbReference>
<dbReference type="InterPro" id="IPR000223">
    <property type="entry name" value="Pept_S26A_signal_pept_1"/>
</dbReference>
<evidence type="ECO:0000256" key="3">
    <source>
        <dbReference type="ARBA" id="ARBA00013208"/>
    </source>
</evidence>
<dbReference type="InterPro" id="IPR019758">
    <property type="entry name" value="Pept_S26A_signal_pept_1_CS"/>
</dbReference>
<protein>
    <recommendedName>
        <fullName evidence="4 7">Signal peptidase I</fullName>
        <ecNumber evidence="3 7">3.4.21.89</ecNumber>
    </recommendedName>
</protein>
<dbReference type="Gene3D" id="2.10.109.10">
    <property type="entry name" value="Umud Fragment, subunit A"/>
    <property type="match status" value="1"/>
</dbReference>
<dbReference type="GO" id="GO:0006465">
    <property type="term" value="P:signal peptide processing"/>
    <property type="evidence" value="ECO:0007669"/>
    <property type="project" value="InterPro"/>
</dbReference>
<proteinExistence type="inferred from homology"/>
<dbReference type="EC" id="3.4.21.89" evidence="3 7"/>
<keyword evidence="10" id="KW-1185">Reference proteome</keyword>
<comment type="catalytic activity">
    <reaction evidence="1 7">
        <text>Cleavage of hydrophobic, N-terminal signal or leader sequences from secreted and periplasmic proteins.</text>
        <dbReference type="EC" id="3.4.21.89"/>
    </reaction>
</comment>
<evidence type="ECO:0000256" key="6">
    <source>
        <dbReference type="PIRSR" id="PIRSR600223-1"/>
    </source>
</evidence>
<dbReference type="AlphaFoldDB" id="A0A437NBE8"/>
<evidence type="ECO:0000256" key="5">
    <source>
        <dbReference type="ARBA" id="ARBA00022801"/>
    </source>
</evidence>
<dbReference type="GO" id="GO:0009003">
    <property type="term" value="F:signal peptidase activity"/>
    <property type="evidence" value="ECO:0007669"/>
    <property type="project" value="UniProtKB-EC"/>
</dbReference>
<dbReference type="EMBL" id="SACO01000002">
    <property type="protein sequence ID" value="RVU07227.1"/>
    <property type="molecule type" value="Genomic_DNA"/>
</dbReference>
<dbReference type="PANTHER" id="PTHR43390:SF1">
    <property type="entry name" value="CHLOROPLAST PROCESSING PEPTIDASE"/>
    <property type="match status" value="1"/>
</dbReference>
<organism evidence="9 10">
    <name type="scientific">Novosphingobium umbonatum</name>
    <dbReference type="NCBI Taxonomy" id="1908524"/>
    <lineage>
        <taxon>Bacteria</taxon>
        <taxon>Pseudomonadati</taxon>
        <taxon>Pseudomonadota</taxon>
        <taxon>Alphaproteobacteria</taxon>
        <taxon>Sphingomonadales</taxon>
        <taxon>Sphingomonadaceae</taxon>
        <taxon>Novosphingobium</taxon>
    </lineage>
</organism>
<accession>A0A437NBE8</accession>
<reference evidence="9 10" key="1">
    <citation type="submission" date="2019-01" db="EMBL/GenBank/DDBJ databases">
        <authorList>
            <person name="Chen W.-M."/>
        </authorList>
    </citation>
    <scope>NUCLEOTIDE SEQUENCE [LARGE SCALE GENOMIC DNA]</scope>
    <source>
        <strain evidence="9 10">FSY-9</strain>
    </source>
</reference>
<sequence length="293" mass="32153">MTEPDSLQPPANAATPAEEPINWWAEARGLLGMFMAVIAFHSLVAKPFYIPSSSMAPNLWVGDHLVVSKYPYGWNWASASFHILPHGEWRILGKTPAYGDVVIIVPRGRPNEDYIKRVVALPGDRIALRHGQIILNGKPVPQEMLPRIQVPLDALGSDEDPYPCEGFGFEGLKQRLPSGQLVCDMPAYRETMPNGATYTVVDHTEQPYDEMVEVKVPEGHVFVMGDNRDHSADSRVSLDERGLGGPVPLSDIGGRAELITHSFTAAAGWNPLTWFTALRSGRSGTSLRPKGAH</sequence>
<name>A0A437NBE8_9SPHN</name>
<evidence type="ECO:0000313" key="9">
    <source>
        <dbReference type="EMBL" id="RVU07227.1"/>
    </source>
</evidence>
<evidence type="ECO:0000256" key="4">
    <source>
        <dbReference type="ARBA" id="ARBA00019232"/>
    </source>
</evidence>
<dbReference type="InterPro" id="IPR036286">
    <property type="entry name" value="LexA/Signal_pep-like_sf"/>
</dbReference>
<comment type="caution">
    <text evidence="9">The sequence shown here is derived from an EMBL/GenBank/DDBJ whole genome shotgun (WGS) entry which is preliminary data.</text>
</comment>
<comment type="similarity">
    <text evidence="2 7">Belongs to the peptidase S26 family.</text>
</comment>
<keyword evidence="5 7" id="KW-0378">Hydrolase</keyword>
<dbReference type="CDD" id="cd06530">
    <property type="entry name" value="S26_SPase_I"/>
    <property type="match status" value="1"/>
</dbReference>
<dbReference type="InterPro" id="IPR019757">
    <property type="entry name" value="Pept_S26A_signal_pept_1_Lys-AS"/>
</dbReference>
<dbReference type="PRINTS" id="PR00727">
    <property type="entry name" value="LEADERPTASE"/>
</dbReference>
<feature type="active site" evidence="6">
    <location>
        <position position="54"/>
    </location>
</feature>